<dbReference type="PROSITE" id="PS50011">
    <property type="entry name" value="PROTEIN_KINASE_DOM"/>
    <property type="match status" value="1"/>
</dbReference>
<sequence>MDTAVEFSQFIVENFNVGDNGDKADITFEYNGKRIVLSIFANPEHPGDTSEGETSKSTCLENKLIRLLSNASDPELELYEPEDDEYYKGLLDEVAQIITEVGKIPFAQVAPPLKVPFEPPRDLHHKLYPETFDFRLQTIHDTAFVLPISPKEAATVRDDAGPDPNFETDFQPDPSIPRYSSKEIIVLKEYWHGLGVRKVQVGSQVMLCKAIEKGLKYENLTQELINLQKISKAFAKSDIQLRIPLVQGYATHAETGAIIGLLRDWIPPGRYGNTLESAGRYMASIPVEARRKWFRQITETLDALHKVGIFWGDGKAANVCIDPDDNIWLIDFAGGWTQAWVNKNIAGTKEGDEHAILKLKAFLRFNCPEISDQEKRRICSVSYSSYSEQEQEQE</sequence>
<protein>
    <submittedName>
        <fullName evidence="2">Kinase-like domain</fullName>
    </submittedName>
</protein>
<dbReference type="InterPro" id="IPR000719">
    <property type="entry name" value="Prot_kinase_dom"/>
</dbReference>
<evidence type="ECO:0000259" key="1">
    <source>
        <dbReference type="PROSITE" id="PS50011"/>
    </source>
</evidence>
<comment type="caution">
    <text evidence="2">The sequence shown here is derived from an EMBL/GenBank/DDBJ whole genome shotgun (WGS) entry which is preliminary data.</text>
</comment>
<evidence type="ECO:0000313" key="3">
    <source>
        <dbReference type="Proteomes" id="UP000554235"/>
    </source>
</evidence>
<dbReference type="InterPro" id="IPR011009">
    <property type="entry name" value="Kinase-like_dom_sf"/>
</dbReference>
<keyword evidence="2" id="KW-0418">Kinase</keyword>
<reference evidence="2 3" key="1">
    <citation type="submission" date="2020-01" db="EMBL/GenBank/DDBJ databases">
        <title>Identification and distribution of gene clusters putatively required for synthesis of sphingolipid metabolism inhibitors in phylogenetically diverse species of the filamentous fungus Fusarium.</title>
        <authorList>
            <person name="Kim H.-S."/>
            <person name="Busman M."/>
            <person name="Brown D.W."/>
            <person name="Divon H."/>
            <person name="Uhlig S."/>
            <person name="Proctor R.H."/>
        </authorList>
    </citation>
    <scope>NUCLEOTIDE SEQUENCE [LARGE SCALE GENOMIC DNA]</scope>
    <source>
        <strain evidence="2 3">NRRL 20459</strain>
    </source>
</reference>
<dbReference type="GO" id="GO:0004672">
    <property type="term" value="F:protein kinase activity"/>
    <property type="evidence" value="ECO:0007669"/>
    <property type="project" value="InterPro"/>
</dbReference>
<dbReference type="AlphaFoldDB" id="A0A8H4P820"/>
<keyword evidence="2" id="KW-0808">Transferase</keyword>
<dbReference type="EMBL" id="JAADYS010003051">
    <property type="protein sequence ID" value="KAF4451412.1"/>
    <property type="molecule type" value="Genomic_DNA"/>
</dbReference>
<accession>A0A8H4P820</accession>
<dbReference type="GO" id="GO:0005524">
    <property type="term" value="F:ATP binding"/>
    <property type="evidence" value="ECO:0007669"/>
    <property type="project" value="InterPro"/>
</dbReference>
<dbReference type="SUPFAM" id="SSF56112">
    <property type="entry name" value="Protein kinase-like (PK-like)"/>
    <property type="match status" value="1"/>
</dbReference>
<evidence type="ECO:0000313" key="2">
    <source>
        <dbReference type="EMBL" id="KAF4451412.1"/>
    </source>
</evidence>
<name>A0A8H4P820_9HYPO</name>
<keyword evidence="3" id="KW-1185">Reference proteome</keyword>
<organism evidence="2 3">
    <name type="scientific">Fusarium albosuccineum</name>
    <dbReference type="NCBI Taxonomy" id="1237068"/>
    <lineage>
        <taxon>Eukaryota</taxon>
        <taxon>Fungi</taxon>
        <taxon>Dikarya</taxon>
        <taxon>Ascomycota</taxon>
        <taxon>Pezizomycotina</taxon>
        <taxon>Sordariomycetes</taxon>
        <taxon>Hypocreomycetidae</taxon>
        <taxon>Hypocreales</taxon>
        <taxon>Nectriaceae</taxon>
        <taxon>Fusarium</taxon>
        <taxon>Fusarium decemcellulare species complex</taxon>
    </lineage>
</organism>
<dbReference type="Gene3D" id="1.10.510.10">
    <property type="entry name" value="Transferase(Phosphotransferase) domain 1"/>
    <property type="match status" value="1"/>
</dbReference>
<dbReference type="Proteomes" id="UP000554235">
    <property type="component" value="Unassembled WGS sequence"/>
</dbReference>
<feature type="domain" description="Protein kinase" evidence="1">
    <location>
        <begin position="170"/>
        <end position="394"/>
    </location>
</feature>
<gene>
    <name evidence="2" type="ORF">FALBO_16335</name>
</gene>
<dbReference type="OrthoDB" id="5101720at2759"/>
<proteinExistence type="predicted"/>